<dbReference type="OrthoDB" id="20864at2759"/>
<proteinExistence type="predicted"/>
<accession>A0A8J4Q3I9</accession>
<evidence type="ECO:0000256" key="1">
    <source>
        <dbReference type="SAM" id="MobiDB-lite"/>
    </source>
</evidence>
<dbReference type="Proteomes" id="UP000695562">
    <property type="component" value="Unassembled WGS sequence"/>
</dbReference>
<organism evidence="2 3">
    <name type="scientific">Polysphondylium violaceum</name>
    <dbReference type="NCBI Taxonomy" id="133409"/>
    <lineage>
        <taxon>Eukaryota</taxon>
        <taxon>Amoebozoa</taxon>
        <taxon>Evosea</taxon>
        <taxon>Eumycetozoa</taxon>
        <taxon>Dictyostelia</taxon>
        <taxon>Dictyosteliales</taxon>
        <taxon>Dictyosteliaceae</taxon>
        <taxon>Polysphondylium</taxon>
    </lineage>
</organism>
<feature type="region of interest" description="Disordered" evidence="1">
    <location>
        <begin position="67"/>
        <end position="181"/>
    </location>
</feature>
<dbReference type="EMBL" id="AJWJ01000001">
    <property type="protein sequence ID" value="KAF2078635.1"/>
    <property type="molecule type" value="Genomic_DNA"/>
</dbReference>
<name>A0A8J4Q3I9_9MYCE</name>
<feature type="compositionally biased region" description="Basic and acidic residues" evidence="1">
    <location>
        <begin position="67"/>
        <end position="116"/>
    </location>
</feature>
<gene>
    <name evidence="2" type="ORF">CYY_000006</name>
</gene>
<keyword evidence="3" id="KW-1185">Reference proteome</keyword>
<protein>
    <submittedName>
        <fullName evidence="2">Uncharacterized protein</fullName>
    </submittedName>
</protein>
<sequence length="181" mass="20798">MSKKDKSFGGGTLQFTKVVPKFLQNLKKTTEVDINEKFKDYMNQEDNDEITQDQLEKEAIERALKEEQQLESVGQEKEKLEQEEKEKQLQEQKQEILRQDAIEEEKARLEGRERKIVFQKPSSLSITKQPNAAKNSKDSLNDTIKSIKKTNSKSPKSIEKSNSAKKKQTGGSSMLSFDIDE</sequence>
<comment type="caution">
    <text evidence="2">The sequence shown here is derived from an EMBL/GenBank/DDBJ whole genome shotgun (WGS) entry which is preliminary data.</text>
</comment>
<reference evidence="2" key="1">
    <citation type="submission" date="2020-01" db="EMBL/GenBank/DDBJ databases">
        <title>Development of genomics and gene disruption for Polysphondylium violaceum indicates a role for the polyketide synthase stlB in stalk morphogenesis.</title>
        <authorList>
            <person name="Narita B."/>
            <person name="Kawabe Y."/>
            <person name="Kin K."/>
            <person name="Saito T."/>
            <person name="Gibbs R."/>
            <person name="Kuspa A."/>
            <person name="Muzny D."/>
            <person name="Queller D."/>
            <person name="Richards S."/>
            <person name="Strassman J."/>
            <person name="Sucgang R."/>
            <person name="Worley K."/>
            <person name="Schaap P."/>
        </authorList>
    </citation>
    <scope>NUCLEOTIDE SEQUENCE</scope>
    <source>
        <strain evidence="2">QSvi11</strain>
    </source>
</reference>
<evidence type="ECO:0000313" key="2">
    <source>
        <dbReference type="EMBL" id="KAF2078635.1"/>
    </source>
</evidence>
<feature type="compositionally biased region" description="Polar residues" evidence="1">
    <location>
        <begin position="120"/>
        <end position="134"/>
    </location>
</feature>
<dbReference type="AlphaFoldDB" id="A0A8J4Q3I9"/>
<evidence type="ECO:0000313" key="3">
    <source>
        <dbReference type="Proteomes" id="UP000695562"/>
    </source>
</evidence>